<sequence length="233" mass="25712">MFNRRKPAHRDSLRTVAEQIQNTIGGTFVFNPCGLPAGSDPPSMYLPVAQSRKEVLNKLDIEAKKQFVADLKQRLDRSKVVILTDYKGLDVGTVTELRRKLREAQVEFQVIKNTMLRRASEGTPVEPIIEHFKGPSAIAVSYDDPVTVAKILSDFAKANDKLEIKMGVMGGKLMDAGMIKSLATLPSREVLLATVLSTMNAVPTSLVRALSDVPRRMLNVLQAIKDQKEQVAA</sequence>
<dbReference type="Gene3D" id="6.10.250.290">
    <property type="match status" value="1"/>
</dbReference>
<dbReference type="Pfam" id="PF00466">
    <property type="entry name" value="Ribosomal_L10"/>
    <property type="match status" value="1"/>
</dbReference>
<comment type="caution">
    <text evidence="7">The sequence shown here is derived from an EMBL/GenBank/DDBJ whole genome shotgun (WGS) entry which is preliminary data.</text>
</comment>
<comment type="similarity">
    <text evidence="2 6">Belongs to the universal ribosomal protein uL10 family.</text>
</comment>
<evidence type="ECO:0000256" key="4">
    <source>
        <dbReference type="ARBA" id="ARBA00023274"/>
    </source>
</evidence>
<dbReference type="GO" id="GO:0005840">
    <property type="term" value="C:ribosome"/>
    <property type="evidence" value="ECO:0007669"/>
    <property type="project" value="UniProtKB-KW"/>
</dbReference>
<dbReference type="InterPro" id="IPR001790">
    <property type="entry name" value="Ribosomal_uL10"/>
</dbReference>
<gene>
    <name evidence="6 7" type="primary">rplJ</name>
    <name evidence="7" type="ORF">MRX98_21265</name>
</gene>
<dbReference type="InterPro" id="IPR047865">
    <property type="entry name" value="Ribosomal_uL10_bac_type"/>
</dbReference>
<dbReference type="RefSeq" id="WP_246914993.1">
    <property type="nucleotide sequence ID" value="NZ_JALJRB010000046.1"/>
</dbReference>
<dbReference type="InterPro" id="IPR043141">
    <property type="entry name" value="Ribosomal_uL10-like_sf"/>
</dbReference>
<accession>A0AA41R4D0</accession>
<evidence type="ECO:0000256" key="2">
    <source>
        <dbReference type="ARBA" id="ARBA00008889"/>
    </source>
</evidence>
<evidence type="ECO:0000313" key="7">
    <source>
        <dbReference type="EMBL" id="MCJ8503117.1"/>
    </source>
</evidence>
<name>A0AA41R4D0_9BACT</name>
<keyword evidence="6" id="KW-0699">rRNA-binding</keyword>
<dbReference type="SUPFAM" id="SSF160369">
    <property type="entry name" value="Ribosomal protein L10-like"/>
    <property type="match status" value="1"/>
</dbReference>
<keyword evidence="8" id="KW-1185">Reference proteome</keyword>
<evidence type="ECO:0000256" key="3">
    <source>
        <dbReference type="ARBA" id="ARBA00022980"/>
    </source>
</evidence>
<dbReference type="NCBIfam" id="NF000955">
    <property type="entry name" value="PRK00099.1-1"/>
    <property type="match status" value="1"/>
</dbReference>
<keyword evidence="6" id="KW-0694">RNA-binding</keyword>
<evidence type="ECO:0000256" key="5">
    <source>
        <dbReference type="ARBA" id="ARBA00035202"/>
    </source>
</evidence>
<dbReference type="Proteomes" id="UP001165427">
    <property type="component" value="Unassembled WGS sequence"/>
</dbReference>
<evidence type="ECO:0000313" key="8">
    <source>
        <dbReference type="Proteomes" id="UP001165427"/>
    </source>
</evidence>
<dbReference type="AlphaFoldDB" id="A0AA41R4D0"/>
<evidence type="ECO:0000256" key="1">
    <source>
        <dbReference type="ARBA" id="ARBA00002633"/>
    </source>
</evidence>
<evidence type="ECO:0000256" key="6">
    <source>
        <dbReference type="HAMAP-Rule" id="MF_00362"/>
    </source>
</evidence>
<reference evidence="7" key="1">
    <citation type="submission" date="2022-04" db="EMBL/GenBank/DDBJ databases">
        <title>Desulfatitalea alkaliphila sp. nov., a novel anaerobic sulfate-reducing bacterium isolated from terrestrial mud volcano, Taman Peninsula, Russia.</title>
        <authorList>
            <person name="Khomyakova M.A."/>
            <person name="Merkel A.Y."/>
            <person name="Slobodkin A.I."/>
        </authorList>
    </citation>
    <scope>NUCLEOTIDE SEQUENCE</scope>
    <source>
        <strain evidence="7">M08but</strain>
    </source>
</reference>
<comment type="function">
    <text evidence="1 6">Forms part of the ribosomal stalk, playing a central role in the interaction of the ribosome with GTP-bound translation factors.</text>
</comment>
<proteinExistence type="inferred from homology"/>
<dbReference type="PANTHER" id="PTHR11560">
    <property type="entry name" value="39S RIBOSOMAL PROTEIN L10, MITOCHONDRIAL"/>
    <property type="match status" value="1"/>
</dbReference>
<comment type="subunit">
    <text evidence="6">Part of the ribosomal stalk of the 50S ribosomal subunit. The N-terminus interacts with L11 and the large rRNA to form the base of the stalk. The C-terminus forms an elongated spine to which L12 dimers bind in a sequential fashion forming a multimeric L10(L12)X complex.</text>
</comment>
<dbReference type="GO" id="GO:0006412">
    <property type="term" value="P:translation"/>
    <property type="evidence" value="ECO:0007669"/>
    <property type="project" value="UniProtKB-UniRule"/>
</dbReference>
<keyword evidence="3 6" id="KW-0689">Ribosomal protein</keyword>
<dbReference type="InterPro" id="IPR022973">
    <property type="entry name" value="Ribosomal_uL10_bac"/>
</dbReference>
<protein>
    <recommendedName>
        <fullName evidence="5 6">Large ribosomal subunit protein uL10</fullName>
    </recommendedName>
</protein>
<dbReference type="HAMAP" id="MF_00362">
    <property type="entry name" value="Ribosomal_uL10"/>
    <property type="match status" value="1"/>
</dbReference>
<dbReference type="GO" id="GO:1990904">
    <property type="term" value="C:ribonucleoprotein complex"/>
    <property type="evidence" value="ECO:0007669"/>
    <property type="project" value="UniProtKB-KW"/>
</dbReference>
<organism evidence="7 8">
    <name type="scientific">Desulfatitalea alkaliphila</name>
    <dbReference type="NCBI Taxonomy" id="2929485"/>
    <lineage>
        <taxon>Bacteria</taxon>
        <taxon>Pseudomonadati</taxon>
        <taxon>Thermodesulfobacteriota</taxon>
        <taxon>Desulfobacteria</taxon>
        <taxon>Desulfobacterales</taxon>
        <taxon>Desulfosarcinaceae</taxon>
        <taxon>Desulfatitalea</taxon>
    </lineage>
</organism>
<dbReference type="CDD" id="cd05797">
    <property type="entry name" value="Ribosomal_L10"/>
    <property type="match status" value="1"/>
</dbReference>
<keyword evidence="4 6" id="KW-0687">Ribonucleoprotein</keyword>
<dbReference type="EMBL" id="JALJRB010000046">
    <property type="protein sequence ID" value="MCJ8503117.1"/>
    <property type="molecule type" value="Genomic_DNA"/>
</dbReference>
<dbReference type="Gene3D" id="3.30.70.1730">
    <property type="match status" value="1"/>
</dbReference>
<dbReference type="GO" id="GO:0070180">
    <property type="term" value="F:large ribosomal subunit rRNA binding"/>
    <property type="evidence" value="ECO:0007669"/>
    <property type="project" value="UniProtKB-UniRule"/>
</dbReference>